<organism evidence="8 10">
    <name type="scientific">[Clostridium] leptum DSM 753</name>
    <dbReference type="NCBI Taxonomy" id="428125"/>
    <lineage>
        <taxon>Bacteria</taxon>
        <taxon>Bacillati</taxon>
        <taxon>Bacillota</taxon>
        <taxon>Clostridia</taxon>
        <taxon>Eubacteriales</taxon>
        <taxon>Oscillospiraceae</taxon>
        <taxon>Oscillospiraceae incertae sedis</taxon>
    </lineage>
</organism>
<feature type="transmembrane region" description="Helical" evidence="6">
    <location>
        <begin position="12"/>
        <end position="30"/>
    </location>
</feature>
<accession>A7VPB3</accession>
<protein>
    <recommendedName>
        <fullName evidence="6">Phosphatidylglycerol lysyltransferase</fullName>
        <ecNumber evidence="6">2.3.2.3</ecNumber>
    </recommendedName>
    <alternativeName>
        <fullName evidence="6">Lysylphosphatidylglycerol synthase</fullName>
    </alternativeName>
</protein>
<gene>
    <name evidence="6" type="primary">mprF</name>
    <name evidence="9" type="ORF">CH238_09365</name>
    <name evidence="8" type="ORF">CLOLEP_00389</name>
</gene>
<comment type="subcellular location">
    <subcellularLocation>
        <location evidence="1 6">Cell membrane</location>
        <topology evidence="1 6">Multi-pass membrane protein</topology>
    </subcellularLocation>
</comment>
<comment type="catalytic activity">
    <reaction evidence="6">
        <text>L-lysyl-tRNA(Lys) + a 1,2-diacyl-sn-glycero-3-phospho-(1'-sn-glycerol) = a 1,2-diacyl-sn-glycero-3-phospho-1'-(3'-O-L-lysyl)-sn-glycerol + tRNA(Lys)</text>
        <dbReference type="Rhea" id="RHEA:10668"/>
        <dbReference type="Rhea" id="RHEA-COMP:9696"/>
        <dbReference type="Rhea" id="RHEA-COMP:9697"/>
        <dbReference type="ChEBI" id="CHEBI:64716"/>
        <dbReference type="ChEBI" id="CHEBI:75792"/>
        <dbReference type="ChEBI" id="CHEBI:78442"/>
        <dbReference type="ChEBI" id="CHEBI:78529"/>
        <dbReference type="EC" id="2.3.2.3"/>
    </reaction>
</comment>
<evidence type="ECO:0000256" key="5">
    <source>
        <dbReference type="ARBA" id="ARBA00023136"/>
    </source>
</evidence>
<dbReference type="EMBL" id="NOXF01000006">
    <property type="protein sequence ID" value="PEQ24395.1"/>
    <property type="molecule type" value="Genomic_DNA"/>
</dbReference>
<evidence type="ECO:0000256" key="4">
    <source>
        <dbReference type="ARBA" id="ARBA00022989"/>
    </source>
</evidence>
<keyword evidence="6" id="KW-0046">Antibiotic resistance</keyword>
<evidence type="ECO:0000256" key="7">
    <source>
        <dbReference type="SAM" id="MobiDB-lite"/>
    </source>
</evidence>
<dbReference type="GO" id="GO:0006629">
    <property type="term" value="P:lipid metabolic process"/>
    <property type="evidence" value="ECO:0007669"/>
    <property type="project" value="UniProtKB-KW"/>
</dbReference>
<dbReference type="GO" id="GO:0046677">
    <property type="term" value="P:response to antibiotic"/>
    <property type="evidence" value="ECO:0007669"/>
    <property type="project" value="UniProtKB-KW"/>
</dbReference>
<comment type="function">
    <text evidence="6">Catalyzes the transfer of a lysyl group from L-lysyl-tRNA(Lys) to membrane-bound phosphatidylglycerol (PG), which produces lysylphosphatidylglycerol (LPG), a major component of the bacterial membrane with a positive net charge. LPG synthesis contributes to bacterial virulence as it is involved in the resistance mechanism against cationic antimicrobial peptides (CAMP) produces by the host's immune system (defensins, cathelicidins) and by the competing microorganisms.</text>
</comment>
<keyword evidence="6" id="KW-0443">Lipid metabolism</keyword>
<reference evidence="9 11" key="3">
    <citation type="submission" date="2017-07" db="EMBL/GenBank/DDBJ databases">
        <title>Prevalence of linear plasmids in Cutibacterium (Propionibacterium) acnes isolates obtained from prostatic tissue.</title>
        <authorList>
            <person name="Davidsson S."/>
            <person name="Carlsson J."/>
            <person name="Molling P."/>
            <person name="Andren O."/>
            <person name="Andersson S.-O."/>
            <person name="Brzuszkiewicz E."/>
            <person name="Poehlein A."/>
            <person name="Al-Zeer M."/>
            <person name="Brinkmann V."/>
            <person name="Scavenius C."/>
            <person name="Nazipi S."/>
            <person name="Soderquist B."/>
            <person name="Bruggemann H."/>
        </authorList>
    </citation>
    <scope>NUCLEOTIDE SEQUENCE [LARGE SCALE GENOMIC DNA]</scope>
    <source>
        <strain evidence="9 11">DSM 753</strain>
    </source>
</reference>
<dbReference type="GO" id="GO:0005886">
    <property type="term" value="C:plasma membrane"/>
    <property type="evidence" value="ECO:0007669"/>
    <property type="project" value="UniProtKB-SubCell"/>
</dbReference>
<evidence type="ECO:0000313" key="9">
    <source>
        <dbReference type="EMBL" id="PEQ24395.1"/>
    </source>
</evidence>
<keyword evidence="4 6" id="KW-1133">Transmembrane helix</keyword>
<dbReference type="EMBL" id="ABCB02000012">
    <property type="protein sequence ID" value="EDO62800.1"/>
    <property type="molecule type" value="Genomic_DNA"/>
</dbReference>
<dbReference type="GO" id="GO:0050071">
    <property type="term" value="F:phosphatidylglycerol lysyltransferase activity"/>
    <property type="evidence" value="ECO:0007669"/>
    <property type="project" value="UniProtKB-EC"/>
</dbReference>
<dbReference type="InterPro" id="IPR022791">
    <property type="entry name" value="L-PG_synthase/AglD"/>
</dbReference>
<dbReference type="EC" id="2.3.2.3" evidence="6"/>
<evidence type="ECO:0000256" key="2">
    <source>
        <dbReference type="ARBA" id="ARBA00022475"/>
    </source>
</evidence>
<comment type="similarity">
    <text evidence="6">Belongs to the LPG synthase family.</text>
</comment>
<evidence type="ECO:0000256" key="6">
    <source>
        <dbReference type="RuleBase" id="RU363042"/>
    </source>
</evidence>
<feature type="region of interest" description="Disordered" evidence="7">
    <location>
        <begin position="343"/>
        <end position="370"/>
    </location>
</feature>
<evidence type="ECO:0000256" key="1">
    <source>
        <dbReference type="ARBA" id="ARBA00004651"/>
    </source>
</evidence>
<dbReference type="eggNOG" id="COG0392">
    <property type="taxonomic scope" value="Bacteria"/>
</dbReference>
<keyword evidence="6" id="KW-0808">Transferase</keyword>
<dbReference type="Pfam" id="PF03706">
    <property type="entry name" value="LPG_synthase_TM"/>
    <property type="match status" value="1"/>
</dbReference>
<reference evidence="8 10" key="2">
    <citation type="submission" date="2007-08" db="EMBL/GenBank/DDBJ databases">
        <authorList>
            <person name="Fulton L."/>
            <person name="Clifton S."/>
            <person name="Fulton B."/>
            <person name="Xu J."/>
            <person name="Minx P."/>
            <person name="Pepin K.H."/>
            <person name="Johnson M."/>
            <person name="Thiruvilangam P."/>
            <person name="Bhonagiri V."/>
            <person name="Nash W.E."/>
            <person name="Wang C."/>
            <person name="Mardis E.R."/>
            <person name="Wilson R.K."/>
        </authorList>
    </citation>
    <scope>NUCLEOTIDE SEQUENCE [LARGE SCALE GENOMIC DNA]</scope>
    <source>
        <strain evidence="8 10">DSM 753</strain>
    </source>
</reference>
<sequence>MKKNHALDWKKVFNISLLCLSFGMIIYFCVKDNNLAILIQSFSSLNFFWLIPAVLLIAGVWALEALLYHLIVNSVYPGQYSWKEAFRVTMVGQYFSAVTPFGVAGQPMQLVALSRQGVSSGVAVSVVVRKFLIYQTTLSLYSLGVILLKSSFFESQIHGFLPLALVGFLAQAASVLLLFLFSVSRTFTTKLIQFFFWLLSKLRLVKRPEEKSKRVHAQLESYLNNNKSMNHNWKLSLQLYGLTFLELTVLFSVPFFLYKAYHNPGAPYFDMVSAQAFVTMIAAYTPLPGAAGTSEGSFLVLFNLFFQGETVKQAMLLWRFITYYSTIVVGMFFARLGKKGPELARPEEASGLGQAPEGVSEAPAKKGLVP</sequence>
<evidence type="ECO:0000313" key="8">
    <source>
        <dbReference type="EMBL" id="EDO62800.1"/>
    </source>
</evidence>
<dbReference type="PANTHER" id="PTHR37693:SF1">
    <property type="entry name" value="INTEGRAL MEMBRANE PROTEIN"/>
    <property type="match status" value="1"/>
</dbReference>
<keyword evidence="3 6" id="KW-0812">Transmembrane</keyword>
<dbReference type="NCBIfam" id="TIGR00374">
    <property type="entry name" value="flippase-like domain"/>
    <property type="match status" value="1"/>
</dbReference>
<evidence type="ECO:0000313" key="11">
    <source>
        <dbReference type="Proteomes" id="UP000220611"/>
    </source>
</evidence>
<evidence type="ECO:0000256" key="3">
    <source>
        <dbReference type="ARBA" id="ARBA00022692"/>
    </source>
</evidence>
<reference evidence="8 10" key="1">
    <citation type="submission" date="2007-08" db="EMBL/GenBank/DDBJ databases">
        <title>Draft genome sequence of Clostridium leptum (DSM 753).</title>
        <authorList>
            <person name="Sudarsanam P."/>
            <person name="Ley R."/>
            <person name="Guruge J."/>
            <person name="Turnbaugh P.J."/>
            <person name="Mahowald M."/>
            <person name="Liep D."/>
            <person name="Gordon J."/>
        </authorList>
    </citation>
    <scope>NUCLEOTIDE SEQUENCE [LARGE SCALE GENOMIC DNA]</scope>
    <source>
        <strain evidence="8 10">DSM 753</strain>
    </source>
</reference>
<name>A7VPB3_9FIRM</name>
<evidence type="ECO:0000313" key="10">
    <source>
        <dbReference type="Proteomes" id="UP000003490"/>
    </source>
</evidence>
<dbReference type="OrthoDB" id="9810654at2"/>
<dbReference type="Proteomes" id="UP000220611">
    <property type="component" value="Unassembled WGS sequence"/>
</dbReference>
<feature type="transmembrane region" description="Helical" evidence="6">
    <location>
        <begin position="277"/>
        <end position="304"/>
    </location>
</feature>
<feature type="transmembrane region" description="Helical" evidence="6">
    <location>
        <begin position="42"/>
        <end position="63"/>
    </location>
</feature>
<proteinExistence type="inferred from homology"/>
<dbReference type="PANTHER" id="PTHR37693">
    <property type="entry name" value="PHOSPHATIDYLGLYCEROL LYSYLTRANSFERASE"/>
    <property type="match status" value="1"/>
</dbReference>
<feature type="transmembrane region" description="Helical" evidence="6">
    <location>
        <begin position="237"/>
        <end position="257"/>
    </location>
</feature>
<dbReference type="AlphaFoldDB" id="A7VPB3"/>
<feature type="transmembrane region" description="Helical" evidence="6">
    <location>
        <begin position="131"/>
        <end position="148"/>
    </location>
</feature>
<keyword evidence="2" id="KW-1003">Cell membrane</keyword>
<keyword evidence="11" id="KW-1185">Reference proteome</keyword>
<feature type="transmembrane region" description="Helical" evidence="6">
    <location>
        <begin position="160"/>
        <end position="181"/>
    </location>
</feature>
<comment type="caution">
    <text evidence="8">The sequence shown here is derived from an EMBL/GenBank/DDBJ whole genome shotgun (WGS) entry which is preliminary data.</text>
</comment>
<dbReference type="HOGENOM" id="CLU_039146_0_0_9"/>
<dbReference type="Proteomes" id="UP000003490">
    <property type="component" value="Unassembled WGS sequence"/>
</dbReference>
<keyword evidence="5 6" id="KW-0472">Membrane</keyword>
<feature type="transmembrane region" description="Helical" evidence="6">
    <location>
        <begin position="316"/>
        <end position="336"/>
    </location>
</feature>